<organism evidence="1 2">
    <name type="scientific">Haloarcula quadrata</name>
    <dbReference type="NCBI Taxonomy" id="182779"/>
    <lineage>
        <taxon>Archaea</taxon>
        <taxon>Methanobacteriati</taxon>
        <taxon>Methanobacteriota</taxon>
        <taxon>Stenosarchaea group</taxon>
        <taxon>Halobacteria</taxon>
        <taxon>Halobacteriales</taxon>
        <taxon>Haloarculaceae</taxon>
        <taxon>Haloarcula</taxon>
    </lineage>
</organism>
<comment type="caution">
    <text evidence="1">The sequence shown here is derived from an EMBL/GenBank/DDBJ whole genome shotgun (WGS) entry which is preliminary data.</text>
</comment>
<dbReference type="Proteomes" id="UP000268233">
    <property type="component" value="Unassembled WGS sequence"/>
</dbReference>
<dbReference type="EMBL" id="RBWW01000001">
    <property type="protein sequence ID" value="RKS82172.1"/>
    <property type="molecule type" value="Genomic_DNA"/>
</dbReference>
<accession>A0A495R4I7</accession>
<dbReference type="RefSeq" id="WP_167467362.1">
    <property type="nucleotide sequence ID" value="NZ_RBWW01000001.1"/>
</dbReference>
<proteinExistence type="predicted"/>
<evidence type="ECO:0000313" key="2">
    <source>
        <dbReference type="Proteomes" id="UP000268233"/>
    </source>
</evidence>
<reference evidence="1 2" key="1">
    <citation type="submission" date="2018-10" db="EMBL/GenBank/DDBJ databases">
        <title>Genomic Encyclopedia of Archaeal and Bacterial Type Strains, Phase II (KMG-II): from individual species to whole genera.</title>
        <authorList>
            <person name="Goeker M."/>
        </authorList>
    </citation>
    <scope>NUCLEOTIDE SEQUENCE [LARGE SCALE GENOMIC DNA]</scope>
    <source>
        <strain evidence="1 2">DSM 11927</strain>
    </source>
</reference>
<sequence>MPVVSATCPRRERVGRITFTAVDPDGELRTCPDCSCEVAVDPVADEVLHVEAE</sequence>
<name>A0A495R4I7_9EURY</name>
<keyword evidence="2" id="KW-1185">Reference proteome</keyword>
<dbReference type="AlphaFoldDB" id="A0A495R4I7"/>
<protein>
    <submittedName>
        <fullName evidence="1">Uncharacterized protein</fullName>
    </submittedName>
</protein>
<evidence type="ECO:0000313" key="1">
    <source>
        <dbReference type="EMBL" id="RKS82172.1"/>
    </source>
</evidence>
<gene>
    <name evidence="1" type="ORF">BDK61_1472</name>
</gene>